<keyword evidence="3" id="KW-0812">Transmembrane</keyword>
<proteinExistence type="predicted"/>
<keyword evidence="6" id="KW-1185">Reference proteome</keyword>
<evidence type="ECO:0000256" key="3">
    <source>
        <dbReference type="SAM" id="Phobius"/>
    </source>
</evidence>
<evidence type="ECO:0000313" key="6">
    <source>
        <dbReference type="Proteomes" id="UP000319342"/>
    </source>
</evidence>
<evidence type="ECO:0000313" key="5">
    <source>
        <dbReference type="EMBL" id="QDU84214.1"/>
    </source>
</evidence>
<keyword evidence="3" id="KW-0472">Membrane</keyword>
<feature type="transmembrane region" description="Helical" evidence="3">
    <location>
        <begin position="33"/>
        <end position="52"/>
    </location>
</feature>
<evidence type="ECO:0000256" key="2">
    <source>
        <dbReference type="SAM" id="MobiDB-lite"/>
    </source>
</evidence>
<sequence length="400" mass="44744">MADFDKGKIPDVFPPDDSDRPPPRRRKRKGAKVSPLTAVALAVVVVIAAMAVTGRLGFINIRPDQVAVKVNYLTGDETPITSPGYQFYFPLMQDVFVLDKRVQSFEMRGNDYRSESSVPELTVRANDGSNFKFSSIELQYQLVPSQATRVLTSSGPGDGYKAEWIKVFARSILRDEFGRFTAEEIADPGKLQMAFAGSEDRLNAELEPYGIRILDIPQMKPVFDPAYEEAIEDRKVADQDVERLIAMEDQLVQEREQQLAKVEREKSIEMEQLLGELDRERLESERAATQTRKSADAFRIERVAAGNAERSERVAQARGLVEKYTKEAQGVTAQAEALAQQGEVVVREALIEKLASIRFTFVPYSRDPAPQRLEHVDDRGGDAERGVERVGSKTTEGGSR</sequence>
<dbReference type="AlphaFoldDB" id="A0A518CYB3"/>
<dbReference type="EMBL" id="CP036290">
    <property type="protein sequence ID" value="QDU84214.1"/>
    <property type="molecule type" value="Genomic_DNA"/>
</dbReference>
<gene>
    <name evidence="5" type="ORF">Pla163_13210</name>
</gene>
<evidence type="ECO:0000259" key="4">
    <source>
        <dbReference type="Pfam" id="PF01145"/>
    </source>
</evidence>
<dbReference type="RefSeq" id="WP_145185359.1">
    <property type="nucleotide sequence ID" value="NZ_CP036290.1"/>
</dbReference>
<evidence type="ECO:0000256" key="1">
    <source>
        <dbReference type="SAM" id="Coils"/>
    </source>
</evidence>
<feature type="region of interest" description="Disordered" evidence="2">
    <location>
        <begin position="368"/>
        <end position="400"/>
    </location>
</feature>
<feature type="compositionally biased region" description="Basic and acidic residues" evidence="2">
    <location>
        <begin position="372"/>
        <end position="391"/>
    </location>
</feature>
<organism evidence="5 6">
    <name type="scientific">Rohdeia mirabilis</name>
    <dbReference type="NCBI Taxonomy" id="2528008"/>
    <lineage>
        <taxon>Bacteria</taxon>
        <taxon>Pseudomonadati</taxon>
        <taxon>Planctomycetota</taxon>
        <taxon>Planctomycetia</taxon>
        <taxon>Planctomycetia incertae sedis</taxon>
        <taxon>Rohdeia</taxon>
    </lineage>
</organism>
<feature type="coiled-coil region" evidence="1">
    <location>
        <begin position="245"/>
        <end position="290"/>
    </location>
</feature>
<dbReference type="OrthoDB" id="5490611at2"/>
<accession>A0A518CYB3</accession>
<protein>
    <submittedName>
        <fullName evidence="5">SPFH domain / Band 7 family protein</fullName>
    </submittedName>
</protein>
<keyword evidence="3" id="KW-1133">Transmembrane helix</keyword>
<reference evidence="5 6" key="1">
    <citation type="submission" date="2019-02" db="EMBL/GenBank/DDBJ databases">
        <title>Deep-cultivation of Planctomycetes and their phenomic and genomic characterization uncovers novel biology.</title>
        <authorList>
            <person name="Wiegand S."/>
            <person name="Jogler M."/>
            <person name="Boedeker C."/>
            <person name="Pinto D."/>
            <person name="Vollmers J."/>
            <person name="Rivas-Marin E."/>
            <person name="Kohn T."/>
            <person name="Peeters S.H."/>
            <person name="Heuer A."/>
            <person name="Rast P."/>
            <person name="Oberbeckmann S."/>
            <person name="Bunk B."/>
            <person name="Jeske O."/>
            <person name="Meyerdierks A."/>
            <person name="Storesund J.E."/>
            <person name="Kallscheuer N."/>
            <person name="Luecker S."/>
            <person name="Lage O.M."/>
            <person name="Pohl T."/>
            <person name="Merkel B.J."/>
            <person name="Hornburger P."/>
            <person name="Mueller R.-W."/>
            <person name="Bruemmer F."/>
            <person name="Labrenz M."/>
            <person name="Spormann A.M."/>
            <person name="Op den Camp H."/>
            <person name="Overmann J."/>
            <person name="Amann R."/>
            <person name="Jetten M.S.M."/>
            <person name="Mascher T."/>
            <person name="Medema M.H."/>
            <person name="Devos D.P."/>
            <person name="Kaster A.-K."/>
            <person name="Ovreas L."/>
            <person name="Rohde M."/>
            <person name="Galperin M.Y."/>
            <person name="Jogler C."/>
        </authorList>
    </citation>
    <scope>NUCLEOTIDE SEQUENCE [LARGE SCALE GENOMIC DNA]</scope>
    <source>
        <strain evidence="5 6">Pla163</strain>
    </source>
</reference>
<feature type="domain" description="Band 7" evidence="4">
    <location>
        <begin position="60"/>
        <end position="250"/>
    </location>
</feature>
<dbReference type="Pfam" id="PF01145">
    <property type="entry name" value="Band_7"/>
    <property type="match status" value="1"/>
</dbReference>
<dbReference type="Proteomes" id="UP000319342">
    <property type="component" value="Chromosome"/>
</dbReference>
<name>A0A518CYB3_9BACT</name>
<feature type="region of interest" description="Disordered" evidence="2">
    <location>
        <begin position="1"/>
        <end position="31"/>
    </location>
</feature>
<dbReference type="InterPro" id="IPR001107">
    <property type="entry name" value="Band_7"/>
</dbReference>
<keyword evidence="1" id="KW-0175">Coiled coil</keyword>